<protein>
    <recommendedName>
        <fullName evidence="4">BZIP domain-containing protein</fullName>
    </recommendedName>
</protein>
<proteinExistence type="predicted"/>
<evidence type="ECO:0000313" key="3">
    <source>
        <dbReference type="Proteomes" id="UP000191285"/>
    </source>
</evidence>
<reference evidence="3" key="1">
    <citation type="journal article" date="2017" name="Nat. Microbiol.">
        <title>Global analysis of biosynthetic gene clusters reveals vast potential of secondary metabolite production in Penicillium species.</title>
        <authorList>
            <person name="Nielsen J.C."/>
            <person name="Grijseels S."/>
            <person name="Prigent S."/>
            <person name="Ji B."/>
            <person name="Dainat J."/>
            <person name="Nielsen K.F."/>
            <person name="Frisvad J.C."/>
            <person name="Workman M."/>
            <person name="Nielsen J."/>
        </authorList>
    </citation>
    <scope>NUCLEOTIDE SEQUENCE [LARGE SCALE GENOMIC DNA]</scope>
    <source>
        <strain evidence="3">IBT 24891</strain>
    </source>
</reference>
<keyword evidence="3" id="KW-1185">Reference proteome</keyword>
<evidence type="ECO:0000256" key="1">
    <source>
        <dbReference type="SAM" id="MobiDB-lite"/>
    </source>
</evidence>
<dbReference type="EMBL" id="MLKD01000009">
    <property type="protein sequence ID" value="OQE22918.1"/>
    <property type="molecule type" value="Genomic_DNA"/>
</dbReference>
<dbReference type="AlphaFoldDB" id="A0A1V6T976"/>
<dbReference type="CDD" id="cd14688">
    <property type="entry name" value="bZIP_YAP"/>
    <property type="match status" value="1"/>
</dbReference>
<comment type="caution">
    <text evidence="2">The sequence shown here is derived from an EMBL/GenBank/DDBJ whole genome shotgun (WGS) entry which is preliminary data.</text>
</comment>
<accession>A0A1V6T976</accession>
<dbReference type="PANTHER" id="PTHR40618">
    <property type="entry name" value="B-ZIP TRANSCRIPTION FACTOR (EUROFUNG)-RELATED"/>
    <property type="match status" value="1"/>
</dbReference>
<feature type="region of interest" description="Disordered" evidence="1">
    <location>
        <begin position="1"/>
        <end position="75"/>
    </location>
</feature>
<dbReference type="PANTHER" id="PTHR40618:SF1">
    <property type="entry name" value="B-ZIP TRANSCRIPTION FACTOR (EUROFUNG)"/>
    <property type="match status" value="1"/>
</dbReference>
<dbReference type="OrthoDB" id="545169at2759"/>
<evidence type="ECO:0008006" key="4">
    <source>
        <dbReference type="Google" id="ProtNLM"/>
    </source>
</evidence>
<dbReference type="Proteomes" id="UP000191285">
    <property type="component" value="Unassembled WGS sequence"/>
</dbReference>
<dbReference type="STRING" id="303698.A0A1V6T976"/>
<sequence>MNSQYKRKSDEESPITGSPLDENTQSTHPMSHPEMKPSRSKRAGRPRLDGNGDAILSDSRRSQIRRAQRTYREKKQAAFQKSITQAEQFQARMRAAVQQVTGLSEVAKDAQLHVSHPDIYERLKLLEEIIADGGDDDDVVDTDSVVKSSPNESGSQVQLFSANHHLPGQYALPPSLPTENYTYAFQEAGFTRRLQRYCLEYTYHLFTDPNADPRENHRVFRLFPCASDRCKTQPRFQQLLKGGISDPLEIFSLPFYSIGGAGTHFPNRDQEGNAIYPVNSRPPRRILGILPWSDFDGDGALDTYGFGGEWFDSRDVGGYLKYHGFDTESGLFPMMRRPNQTAEGGQSQLYTLDIENFFSREFSILNMGS</sequence>
<evidence type="ECO:0000313" key="2">
    <source>
        <dbReference type="EMBL" id="OQE22918.1"/>
    </source>
</evidence>
<organism evidence="2 3">
    <name type="scientific">Penicillium steckii</name>
    <dbReference type="NCBI Taxonomy" id="303698"/>
    <lineage>
        <taxon>Eukaryota</taxon>
        <taxon>Fungi</taxon>
        <taxon>Dikarya</taxon>
        <taxon>Ascomycota</taxon>
        <taxon>Pezizomycotina</taxon>
        <taxon>Eurotiomycetes</taxon>
        <taxon>Eurotiomycetidae</taxon>
        <taxon>Eurotiales</taxon>
        <taxon>Aspergillaceae</taxon>
        <taxon>Penicillium</taxon>
    </lineage>
</organism>
<gene>
    <name evidence="2" type="ORF">PENSTE_c009G09747</name>
</gene>
<name>A0A1V6T976_9EURO</name>